<feature type="region of interest" description="Disordered" evidence="1">
    <location>
        <begin position="101"/>
        <end position="128"/>
    </location>
</feature>
<dbReference type="VEuPathDB" id="ToxoDB:ETH2_1046100"/>
<sequence length="545" mass="57766">MAKSRRQSNVADRSSRNQGDQPLSPPTDTSGIFLKQTGSNDKLTSKSLPEEAQQLLPWKAAKNLALVLSDDSLGTSQISNGPDTSELEATWNYHAGQRPKEAQALVNSEHRGDDNGKDGQPVGTNKSRDGASIRAILSVLKQEIGPANRQSMICFICALTTTIGCIVLFTERLGMIRPFLLRGAGSIPVLLSGIPGICLAYVCYLKATERLHKTKQAAGNCGVSEAGSAFSDSPSRHVMGKGLETGHPPELQTKVALDVLKSLGGFILWDMLRTYVSHWPLFYVSTDAADETLGEPPLFGQSPQGARAGIQGYPPRLAGHHSLSPPLSPFCQLFLPLVADGARLLGLGFALKSIRQTSKGGGSGDPSAPSSRWFFGGSQALLLVLVALPLASAAIHQGFWDSACLQPFTGLMPLMGEQAIAQSGILLRWHSVFLAITAALTGSILGAAFVRLFQTRGKSVSTVLGLAASVAFFCCILFDILAAAAPSGERCKYIPFTADMRSGFAAVKAFAMAATCAHLVGQLCLSLSALTVEVKDIPVPHTNKK</sequence>
<evidence type="ECO:0000256" key="2">
    <source>
        <dbReference type="SAM" id="Phobius"/>
    </source>
</evidence>
<feature type="compositionally biased region" description="Basic and acidic residues" evidence="1">
    <location>
        <begin position="108"/>
        <end position="117"/>
    </location>
</feature>
<keyword evidence="4" id="KW-1185">Reference proteome</keyword>
<accession>U6L457</accession>
<feature type="compositionally biased region" description="Polar residues" evidence="1">
    <location>
        <begin position="7"/>
        <end position="47"/>
    </location>
</feature>
<evidence type="ECO:0000256" key="1">
    <source>
        <dbReference type="SAM" id="MobiDB-lite"/>
    </source>
</evidence>
<reference evidence="3" key="1">
    <citation type="submission" date="2013-10" db="EMBL/GenBank/DDBJ databases">
        <title>Genomic analysis of the causative agents of coccidiosis in chickens.</title>
        <authorList>
            <person name="Reid A.J."/>
            <person name="Blake D."/>
            <person name="Billington K."/>
            <person name="Browne H."/>
            <person name="Dunn M."/>
            <person name="Hung S."/>
            <person name="Kawahara F."/>
            <person name="Miranda-Saavedra D."/>
            <person name="Mourier T."/>
            <person name="Nagra H."/>
            <person name="Otto T.D."/>
            <person name="Rawlings N."/>
            <person name="Sanchez A."/>
            <person name="Sanders M."/>
            <person name="Subramaniam C."/>
            <person name="Tay Y."/>
            <person name="Dear P."/>
            <person name="Doerig C."/>
            <person name="Gruber A."/>
            <person name="Parkinson J."/>
            <person name="Shirley M."/>
            <person name="Wan K.L."/>
            <person name="Berriman M."/>
            <person name="Tomley F."/>
            <person name="Pain A."/>
        </authorList>
    </citation>
    <scope>NUCLEOTIDE SEQUENCE [LARGE SCALE GENOMIC DNA]</scope>
    <source>
        <strain evidence="3">Houghton</strain>
    </source>
</reference>
<feature type="transmembrane region" description="Helical" evidence="2">
    <location>
        <begin position="151"/>
        <end position="169"/>
    </location>
</feature>
<evidence type="ECO:0008006" key="5">
    <source>
        <dbReference type="Google" id="ProtNLM"/>
    </source>
</evidence>
<dbReference type="Proteomes" id="UP000030747">
    <property type="component" value="Unassembled WGS sequence"/>
</dbReference>
<keyword evidence="2" id="KW-0812">Transmembrane</keyword>
<organism evidence="3 4">
    <name type="scientific">Eimeria tenella</name>
    <name type="common">Coccidian parasite</name>
    <dbReference type="NCBI Taxonomy" id="5802"/>
    <lineage>
        <taxon>Eukaryota</taxon>
        <taxon>Sar</taxon>
        <taxon>Alveolata</taxon>
        <taxon>Apicomplexa</taxon>
        <taxon>Conoidasida</taxon>
        <taxon>Coccidia</taxon>
        <taxon>Eucoccidiorida</taxon>
        <taxon>Eimeriorina</taxon>
        <taxon>Eimeriidae</taxon>
        <taxon>Eimeria</taxon>
    </lineage>
</organism>
<feature type="transmembrane region" description="Helical" evidence="2">
    <location>
        <begin position="462"/>
        <end position="485"/>
    </location>
</feature>
<feature type="transmembrane region" description="Helical" evidence="2">
    <location>
        <begin position="380"/>
        <end position="400"/>
    </location>
</feature>
<feature type="transmembrane region" description="Helical" evidence="2">
    <location>
        <begin position="189"/>
        <end position="207"/>
    </location>
</feature>
<dbReference type="AlphaFoldDB" id="U6L457"/>
<dbReference type="GeneID" id="25253761"/>
<feature type="region of interest" description="Disordered" evidence="1">
    <location>
        <begin position="1"/>
        <end position="47"/>
    </location>
</feature>
<name>U6L457_EIMTE</name>
<evidence type="ECO:0000313" key="4">
    <source>
        <dbReference type="Proteomes" id="UP000030747"/>
    </source>
</evidence>
<dbReference type="VEuPathDB" id="ToxoDB:ETH_00023245"/>
<dbReference type="OrthoDB" id="347429at2759"/>
<proteinExistence type="predicted"/>
<feature type="transmembrane region" description="Helical" evidence="2">
    <location>
        <begin position="505"/>
        <end position="525"/>
    </location>
</feature>
<dbReference type="RefSeq" id="XP_013235944.1">
    <property type="nucleotide sequence ID" value="XM_013380490.1"/>
</dbReference>
<protein>
    <recommendedName>
        <fullName evidence="5">Transmembrane protein</fullName>
    </recommendedName>
</protein>
<keyword evidence="2" id="KW-1133">Transmembrane helix</keyword>
<evidence type="ECO:0000313" key="3">
    <source>
        <dbReference type="EMBL" id="CDJ45197.1"/>
    </source>
</evidence>
<feature type="transmembrane region" description="Helical" evidence="2">
    <location>
        <begin position="432"/>
        <end position="450"/>
    </location>
</feature>
<gene>
    <name evidence="3" type="ORF">ETH_00023245</name>
</gene>
<keyword evidence="2" id="KW-0472">Membrane</keyword>
<dbReference type="EMBL" id="HG678089">
    <property type="protein sequence ID" value="CDJ45197.1"/>
    <property type="molecule type" value="Genomic_DNA"/>
</dbReference>
<reference evidence="3" key="2">
    <citation type="submission" date="2013-10" db="EMBL/GenBank/DDBJ databases">
        <authorList>
            <person name="Aslett M."/>
        </authorList>
    </citation>
    <scope>NUCLEOTIDE SEQUENCE [LARGE SCALE GENOMIC DNA]</scope>
    <source>
        <strain evidence="3">Houghton</strain>
    </source>
</reference>